<organism evidence="1 2">
    <name type="scientific">Brevibacillus ruminantium</name>
    <dbReference type="NCBI Taxonomy" id="2950604"/>
    <lineage>
        <taxon>Bacteria</taxon>
        <taxon>Bacillati</taxon>
        <taxon>Bacillota</taxon>
        <taxon>Bacilli</taxon>
        <taxon>Bacillales</taxon>
        <taxon>Paenibacillaceae</taxon>
        <taxon>Brevibacillus</taxon>
    </lineage>
</organism>
<accession>A0ABY4WE28</accession>
<dbReference type="RefSeq" id="WP_251872208.1">
    <property type="nucleotide sequence ID" value="NZ_CP098755.1"/>
</dbReference>
<reference evidence="1" key="1">
    <citation type="submission" date="2022-06" db="EMBL/GenBank/DDBJ databases">
        <title>Genome sequencing of Brevibacillus sp. BB3-R1.</title>
        <authorList>
            <person name="Heo J."/>
            <person name="Lee D."/>
            <person name="Won M."/>
            <person name="Han B.-H."/>
            <person name="Hong S.-B."/>
            <person name="Kwon S.-W."/>
        </authorList>
    </citation>
    <scope>NUCLEOTIDE SEQUENCE</scope>
    <source>
        <strain evidence="1">BB3-R1</strain>
    </source>
</reference>
<protein>
    <submittedName>
        <fullName evidence="1">Uncharacterized protein</fullName>
    </submittedName>
</protein>
<gene>
    <name evidence="1" type="ORF">NDK47_23750</name>
</gene>
<dbReference type="Proteomes" id="UP001056500">
    <property type="component" value="Chromosome"/>
</dbReference>
<keyword evidence="2" id="KW-1185">Reference proteome</keyword>
<name>A0ABY4WE28_9BACL</name>
<evidence type="ECO:0000313" key="2">
    <source>
        <dbReference type="Proteomes" id="UP001056500"/>
    </source>
</evidence>
<evidence type="ECO:0000313" key="1">
    <source>
        <dbReference type="EMBL" id="USG65101.1"/>
    </source>
</evidence>
<proteinExistence type="predicted"/>
<dbReference type="EMBL" id="CP098755">
    <property type="protein sequence ID" value="USG65101.1"/>
    <property type="molecule type" value="Genomic_DNA"/>
</dbReference>
<sequence>MLEIIDFLNPDMEYLANFIKLPREESIQEMKAAMIEAIRRGEIQP</sequence>